<feature type="transmembrane region" description="Helical" evidence="2">
    <location>
        <begin position="47"/>
        <end position="74"/>
    </location>
</feature>
<dbReference type="AlphaFoldDB" id="A0AAV0YIX6"/>
<reference evidence="3 4" key="1">
    <citation type="submission" date="2023-01" db="EMBL/GenBank/DDBJ databases">
        <authorList>
            <person name="Kreplak J."/>
        </authorList>
    </citation>
    <scope>NUCLEOTIDE SEQUENCE [LARGE SCALE GENOMIC DNA]</scope>
</reference>
<accession>A0AAV0YIX6</accession>
<protein>
    <recommendedName>
        <fullName evidence="5">Transmembrane protein</fullName>
    </recommendedName>
</protein>
<dbReference type="Proteomes" id="UP001157006">
    <property type="component" value="Unassembled WGS sequence"/>
</dbReference>
<comment type="caution">
    <text evidence="3">The sequence shown here is derived from an EMBL/GenBank/DDBJ whole genome shotgun (WGS) entry which is preliminary data.</text>
</comment>
<dbReference type="PANTHER" id="PTHR37198:SF1">
    <property type="entry name" value="NUCLEOLIN"/>
    <property type="match status" value="1"/>
</dbReference>
<feature type="region of interest" description="Disordered" evidence="1">
    <location>
        <begin position="329"/>
        <end position="352"/>
    </location>
</feature>
<organism evidence="3 4">
    <name type="scientific">Vicia faba</name>
    <name type="common">Broad bean</name>
    <name type="synonym">Faba vulgaris</name>
    <dbReference type="NCBI Taxonomy" id="3906"/>
    <lineage>
        <taxon>Eukaryota</taxon>
        <taxon>Viridiplantae</taxon>
        <taxon>Streptophyta</taxon>
        <taxon>Embryophyta</taxon>
        <taxon>Tracheophyta</taxon>
        <taxon>Spermatophyta</taxon>
        <taxon>Magnoliopsida</taxon>
        <taxon>eudicotyledons</taxon>
        <taxon>Gunneridae</taxon>
        <taxon>Pentapetalae</taxon>
        <taxon>rosids</taxon>
        <taxon>fabids</taxon>
        <taxon>Fabales</taxon>
        <taxon>Fabaceae</taxon>
        <taxon>Papilionoideae</taxon>
        <taxon>50 kb inversion clade</taxon>
        <taxon>NPAAA clade</taxon>
        <taxon>Hologalegina</taxon>
        <taxon>IRL clade</taxon>
        <taxon>Fabeae</taxon>
        <taxon>Vicia</taxon>
    </lineage>
</organism>
<evidence type="ECO:0000313" key="4">
    <source>
        <dbReference type="Proteomes" id="UP001157006"/>
    </source>
</evidence>
<evidence type="ECO:0008006" key="5">
    <source>
        <dbReference type="Google" id="ProtNLM"/>
    </source>
</evidence>
<feature type="compositionally biased region" description="Basic and acidic residues" evidence="1">
    <location>
        <begin position="487"/>
        <end position="505"/>
    </location>
</feature>
<keyword evidence="2" id="KW-0472">Membrane</keyword>
<name>A0AAV0YIX6_VICFA</name>
<feature type="compositionally biased region" description="Basic and acidic residues" evidence="1">
    <location>
        <begin position="438"/>
        <end position="454"/>
    </location>
</feature>
<evidence type="ECO:0000256" key="2">
    <source>
        <dbReference type="SAM" id="Phobius"/>
    </source>
</evidence>
<feature type="region of interest" description="Disordered" evidence="1">
    <location>
        <begin position="438"/>
        <end position="505"/>
    </location>
</feature>
<keyword evidence="2" id="KW-1133">Transmembrane helix</keyword>
<evidence type="ECO:0000256" key="1">
    <source>
        <dbReference type="SAM" id="MobiDB-lite"/>
    </source>
</evidence>
<proteinExistence type="predicted"/>
<evidence type="ECO:0000313" key="3">
    <source>
        <dbReference type="EMBL" id="CAI8584493.1"/>
    </source>
</evidence>
<sequence>MDLEETEDEDRDTIITSTSQNWSESDANCGNKVNCMLERGLKVGRKMLAFCFVASSVPLVVPGFLVASAIGLVVSVPCCFFLLSHRCTQNVMSKLLPMPSLSPQDVCFKQDIDVTSINKDDEAKSDSEIVDIVDVNEETMILDNDCEHGVVKEEFEPELSHHSGDANNVIHDDEKTEGYLSGESSEERLMSRGTIMEGFDETEELKAPFEFGDAGVVLEECEDEVKEGDIEEEEMQKETKGLLEKIRDEGRNDMRGISSGLSENDQDIGQVVENMEEKQDLGTDGEMWNQEASKLYEETVQSINDDSKDIVCNDGESCETTRGILELEDDGLNDSKKPVDETSELLDGRSLQDEPIGDLMKEIHVLEAEDSSEVEKLEPAISYLMNQETELSEYNKRMNSSDADARKIADEIEFHLCDENKIDAEAYSCTIDLHEEPSNVKEEFEPELSHRSSDVDNVVQHNGSEEDNNDYFAEEEEEVEEEPSSQNHDDEKMEGHLSGESSEERLMSRGTIMEGFDEIEELKVPFEFGDATVVLEECEDEVKVGDIEEGEMQKETKGLLEKIRDESRNDMSGISSGLSENDQDIGRVVENMEVGREEKQDLGTDGDMRNQEDSKVYDEMVHDDNMVSVCNKVESCEPTSGILELEDDGSNLSKKQVDETPELLDGRGLQDEPIGDLLIETQVLHVLVAEDSSEVKELEPAISKKGELVENISNLVNQETELREYNKRINSSDANTDAREITDEIEYHTCDENRVDAEAHSYTNLLAEPSNVTVDMHTDSMKVLVSSEELESTSSKCSSEKNFVCPSDEVLFNEESIWKQIHTVRKIIGYEGTIQASCSDELKALYIFTGVEPPIFVKENPFDPAEINEKLHFLMSIVGIKVTDLP</sequence>
<keyword evidence="2" id="KW-0812">Transmembrane</keyword>
<keyword evidence="4" id="KW-1185">Reference proteome</keyword>
<feature type="compositionally biased region" description="Basic and acidic residues" evidence="1">
    <location>
        <begin position="333"/>
        <end position="352"/>
    </location>
</feature>
<dbReference type="EMBL" id="CATIWC010001844">
    <property type="protein sequence ID" value="CAI8584493.1"/>
    <property type="molecule type" value="Genomic_DNA"/>
</dbReference>
<feature type="compositionally biased region" description="Acidic residues" evidence="1">
    <location>
        <begin position="465"/>
        <end position="483"/>
    </location>
</feature>
<dbReference type="PANTHER" id="PTHR37198">
    <property type="entry name" value="NUCLEOLIN"/>
    <property type="match status" value="1"/>
</dbReference>
<gene>
    <name evidence="3" type="ORF">VFH_U077360</name>
</gene>